<dbReference type="GO" id="GO:0008797">
    <property type="term" value="F:aspartate ammonia-lyase activity"/>
    <property type="evidence" value="ECO:0007669"/>
    <property type="project" value="TreeGrafter"/>
</dbReference>
<evidence type="ECO:0000313" key="3">
    <source>
        <dbReference type="EMBL" id="AKS30560.1"/>
    </source>
</evidence>
<dbReference type="Proteomes" id="UP000062255">
    <property type="component" value="Chromosome"/>
</dbReference>
<evidence type="ECO:0000313" key="4">
    <source>
        <dbReference type="Proteomes" id="UP000062255"/>
    </source>
</evidence>
<sequence length="429" mass="44223">MPSTKITPAADQPLYGQQTTLSLANFTAPGRTFGDVPAFVRNYALVKLAAARANHSLGVLDSAQRDGIVAACEEVAAGHHADQFPSALLLGGGGTTTNMNVNEVIAARASQLAGVAVHANDHVNASQSTNDTYPTAMALTVFDLVEHPVRALGELAGALEDKAAEFDATPHLGRTCLRDAVSLTAGQSHRSQAAAIRRTGEDLRSSVAAMSSVPLGATAIGTGVGAPDGYRELAIGELASVTGRDLRPAVDPFDALAHLDPYAAVAAAGARAGLTMAKVAADIRLLSSGPAGGFGDLNIPAVQAGSSIMPAKVNPAIPEYVMQLSYRIRGAAHTVEFAVAAGELELNVMEPVIIDALITIFGDLAAAATCFARRCVTGISWDGHRREENLAAALDSWVTLAATRGYDATTTQYRNNNLSAAGRNGGGHV</sequence>
<dbReference type="Gene3D" id="1.10.275.10">
    <property type="entry name" value="Fumarase/aspartase (N-terminal domain)"/>
    <property type="match status" value="1"/>
</dbReference>
<evidence type="ECO:0000256" key="1">
    <source>
        <dbReference type="ARBA" id="ARBA00023239"/>
    </source>
</evidence>
<proteinExistence type="predicted"/>
<gene>
    <name evidence="3" type="ORF">AFA91_00240</name>
</gene>
<dbReference type="Gene3D" id="1.20.200.10">
    <property type="entry name" value="Fumarase/aspartase (Central domain)"/>
    <property type="match status" value="1"/>
</dbReference>
<dbReference type="OrthoDB" id="3568348at2"/>
<dbReference type="PROSITE" id="PS00163">
    <property type="entry name" value="FUMARATE_LYASES"/>
    <property type="match status" value="1"/>
</dbReference>
<dbReference type="STRING" id="134601.AFA91_00240"/>
<dbReference type="InterPro" id="IPR051546">
    <property type="entry name" value="Aspartate_Ammonia-Lyase"/>
</dbReference>
<dbReference type="PATRIC" id="fig|134601.6.peg.53"/>
<dbReference type="GO" id="GO:0005829">
    <property type="term" value="C:cytosol"/>
    <property type="evidence" value="ECO:0007669"/>
    <property type="project" value="TreeGrafter"/>
</dbReference>
<dbReference type="GO" id="GO:0006531">
    <property type="term" value="P:aspartate metabolic process"/>
    <property type="evidence" value="ECO:0007669"/>
    <property type="project" value="TreeGrafter"/>
</dbReference>
<accession>A0A0K0WZE1</accession>
<dbReference type="KEGG" id="mgo:AFA91_00240"/>
<dbReference type="PANTHER" id="PTHR42696:SF2">
    <property type="entry name" value="ASPARTATE AMMONIA-LYASE"/>
    <property type="match status" value="1"/>
</dbReference>
<dbReference type="AlphaFoldDB" id="A0A0K0WZE1"/>
<dbReference type="EMBL" id="CP012150">
    <property type="protein sequence ID" value="AKS30560.1"/>
    <property type="molecule type" value="Genomic_DNA"/>
</dbReference>
<dbReference type="PRINTS" id="PR00149">
    <property type="entry name" value="FUMRATELYASE"/>
</dbReference>
<dbReference type="InterPro" id="IPR000362">
    <property type="entry name" value="Fumarate_lyase_fam"/>
</dbReference>
<dbReference type="InterPro" id="IPR020557">
    <property type="entry name" value="Fumarate_lyase_CS"/>
</dbReference>
<dbReference type="Pfam" id="PF00206">
    <property type="entry name" value="Lyase_1"/>
    <property type="match status" value="1"/>
</dbReference>
<dbReference type="SUPFAM" id="SSF48557">
    <property type="entry name" value="L-aspartase-like"/>
    <property type="match status" value="1"/>
</dbReference>
<evidence type="ECO:0000259" key="2">
    <source>
        <dbReference type="Pfam" id="PF00206"/>
    </source>
</evidence>
<protein>
    <submittedName>
        <fullName evidence="3">Aspartate ammonia-lyase</fullName>
    </submittedName>
</protein>
<dbReference type="InterPro" id="IPR008948">
    <property type="entry name" value="L-Aspartase-like"/>
</dbReference>
<dbReference type="InterPro" id="IPR022761">
    <property type="entry name" value="Fumarate_lyase_N"/>
</dbReference>
<dbReference type="RefSeq" id="WP_049742961.1">
    <property type="nucleotide sequence ID" value="NZ_CP012150.1"/>
</dbReference>
<keyword evidence="1 3" id="KW-0456">Lyase</keyword>
<dbReference type="InterPro" id="IPR024083">
    <property type="entry name" value="Fumarase/histidase_N"/>
</dbReference>
<dbReference type="PANTHER" id="PTHR42696">
    <property type="entry name" value="ASPARTATE AMMONIA-LYASE"/>
    <property type="match status" value="1"/>
</dbReference>
<reference evidence="3 4" key="1">
    <citation type="submission" date="2015-07" db="EMBL/GenBank/DDBJ databases">
        <title>Complete genome sequence of Mycobacterium goodii X7B, a facultative thermophilic biodesulfurizing bacterium.</title>
        <authorList>
            <person name="Yu B."/>
            <person name="Li F."/>
            <person name="Xu P."/>
        </authorList>
    </citation>
    <scope>NUCLEOTIDE SEQUENCE [LARGE SCALE GENOMIC DNA]</scope>
    <source>
        <strain evidence="3 4">X7B</strain>
    </source>
</reference>
<name>A0A0K0WZE1_MYCGD</name>
<feature type="domain" description="Fumarate lyase N-terminal" evidence="2">
    <location>
        <begin position="13"/>
        <end position="330"/>
    </location>
</feature>
<organism evidence="3 4">
    <name type="scientific">Mycolicibacterium goodii</name>
    <name type="common">Mycobacterium goodii</name>
    <dbReference type="NCBI Taxonomy" id="134601"/>
    <lineage>
        <taxon>Bacteria</taxon>
        <taxon>Bacillati</taxon>
        <taxon>Actinomycetota</taxon>
        <taxon>Actinomycetes</taxon>
        <taxon>Mycobacteriales</taxon>
        <taxon>Mycobacteriaceae</taxon>
        <taxon>Mycolicibacterium</taxon>
    </lineage>
</organism>